<dbReference type="AlphaFoldDB" id="I7MII5"/>
<protein>
    <submittedName>
        <fullName evidence="2">Transmembrane protein, putative</fullName>
    </submittedName>
</protein>
<keyword evidence="1 2" id="KW-0812">Transmembrane</keyword>
<dbReference type="eggNOG" id="ENOG502T1C4">
    <property type="taxonomic scope" value="Eukaryota"/>
</dbReference>
<dbReference type="RefSeq" id="XP_001013250.2">
    <property type="nucleotide sequence ID" value="XM_001013250.2"/>
</dbReference>
<dbReference type="EMBL" id="GG662740">
    <property type="protein sequence ID" value="EAR93005.2"/>
    <property type="molecule type" value="Genomic_DNA"/>
</dbReference>
<evidence type="ECO:0000256" key="1">
    <source>
        <dbReference type="SAM" id="Phobius"/>
    </source>
</evidence>
<dbReference type="OrthoDB" id="294246at2759"/>
<dbReference type="KEGG" id="tet:TTHERM_00297170"/>
<sequence length="156" mass="18281">MTNSQIEAYRRQVNLKFLKWSFFNKDKIHESADRRIITSQLVDLNFGLLGCACVGLIFFKFLKRIEAPFLEMYLEDKVLGLNSLRLIASSGISIYGLNYIYKHIFGQKYLQDLSLEYKEQFLPNQIVDSKVEGIIQKYFPLQKDQQTTQTVEPQQK</sequence>
<accession>I7MII5</accession>
<organism evidence="2 3">
    <name type="scientific">Tetrahymena thermophila (strain SB210)</name>
    <dbReference type="NCBI Taxonomy" id="312017"/>
    <lineage>
        <taxon>Eukaryota</taxon>
        <taxon>Sar</taxon>
        <taxon>Alveolata</taxon>
        <taxon>Ciliophora</taxon>
        <taxon>Intramacronucleata</taxon>
        <taxon>Oligohymenophorea</taxon>
        <taxon>Hymenostomatida</taxon>
        <taxon>Tetrahymenina</taxon>
        <taxon>Tetrahymenidae</taxon>
        <taxon>Tetrahymena</taxon>
    </lineage>
</organism>
<proteinExistence type="predicted"/>
<feature type="transmembrane region" description="Helical" evidence="1">
    <location>
        <begin position="44"/>
        <end position="62"/>
    </location>
</feature>
<dbReference type="GeneID" id="7834520"/>
<keyword evidence="1" id="KW-1133">Transmembrane helix</keyword>
<gene>
    <name evidence="2" type="ORF">TTHERM_00297170</name>
</gene>
<keyword evidence="3" id="KW-1185">Reference proteome</keyword>
<evidence type="ECO:0000313" key="3">
    <source>
        <dbReference type="Proteomes" id="UP000009168"/>
    </source>
</evidence>
<evidence type="ECO:0000313" key="2">
    <source>
        <dbReference type="EMBL" id="EAR93005.2"/>
    </source>
</evidence>
<feature type="transmembrane region" description="Helical" evidence="1">
    <location>
        <begin position="82"/>
        <end position="101"/>
    </location>
</feature>
<dbReference type="Proteomes" id="UP000009168">
    <property type="component" value="Unassembled WGS sequence"/>
</dbReference>
<dbReference type="InParanoid" id="I7MII5"/>
<name>I7MII5_TETTS</name>
<keyword evidence="1" id="KW-0472">Membrane</keyword>
<reference evidence="3" key="1">
    <citation type="journal article" date="2006" name="PLoS Biol.">
        <title>Macronuclear genome sequence of the ciliate Tetrahymena thermophila, a model eukaryote.</title>
        <authorList>
            <person name="Eisen J.A."/>
            <person name="Coyne R.S."/>
            <person name="Wu M."/>
            <person name="Wu D."/>
            <person name="Thiagarajan M."/>
            <person name="Wortman J.R."/>
            <person name="Badger J.H."/>
            <person name="Ren Q."/>
            <person name="Amedeo P."/>
            <person name="Jones K.M."/>
            <person name="Tallon L.J."/>
            <person name="Delcher A.L."/>
            <person name="Salzberg S.L."/>
            <person name="Silva J.C."/>
            <person name="Haas B.J."/>
            <person name="Majoros W.H."/>
            <person name="Farzad M."/>
            <person name="Carlton J.M."/>
            <person name="Smith R.K. Jr."/>
            <person name="Garg J."/>
            <person name="Pearlman R.E."/>
            <person name="Karrer K.M."/>
            <person name="Sun L."/>
            <person name="Manning G."/>
            <person name="Elde N.C."/>
            <person name="Turkewitz A.P."/>
            <person name="Asai D.J."/>
            <person name="Wilkes D.E."/>
            <person name="Wang Y."/>
            <person name="Cai H."/>
            <person name="Collins K."/>
            <person name="Stewart B.A."/>
            <person name="Lee S.R."/>
            <person name="Wilamowska K."/>
            <person name="Weinberg Z."/>
            <person name="Ruzzo W.L."/>
            <person name="Wloga D."/>
            <person name="Gaertig J."/>
            <person name="Frankel J."/>
            <person name="Tsao C.-C."/>
            <person name="Gorovsky M.A."/>
            <person name="Keeling P.J."/>
            <person name="Waller R.F."/>
            <person name="Patron N.J."/>
            <person name="Cherry J.M."/>
            <person name="Stover N.A."/>
            <person name="Krieger C.J."/>
            <person name="del Toro C."/>
            <person name="Ryder H.F."/>
            <person name="Williamson S.C."/>
            <person name="Barbeau R.A."/>
            <person name="Hamilton E.P."/>
            <person name="Orias E."/>
        </authorList>
    </citation>
    <scope>NUCLEOTIDE SEQUENCE [LARGE SCALE GENOMIC DNA]</scope>
    <source>
        <strain evidence="3">SB210</strain>
    </source>
</reference>